<protein>
    <submittedName>
        <fullName evidence="1">Uncharacterized protein</fullName>
    </submittedName>
</protein>
<sequence length="106" mass="12162">MTFHHELQEQILRVKWQKEQTLLICRLIKTHLGLWVTAFGLDGPGGNKRCEGLQKPLRSLWAALCLLPSGTQPERLHNHGSSHSEVWNNEAFRHISTDRTDGKSRL</sequence>
<evidence type="ECO:0000313" key="2">
    <source>
        <dbReference type="Proteomes" id="UP001187415"/>
    </source>
</evidence>
<comment type="caution">
    <text evidence="1">The sequence shown here is derived from an EMBL/GenBank/DDBJ whole genome shotgun (WGS) entry which is preliminary data.</text>
</comment>
<accession>A0AA88IQU1</accession>
<dbReference type="Proteomes" id="UP001187415">
    <property type="component" value="Unassembled WGS sequence"/>
</dbReference>
<gene>
    <name evidence="1" type="ORF">Q5P01_024368</name>
</gene>
<keyword evidence="2" id="KW-1185">Reference proteome</keyword>
<organism evidence="1 2">
    <name type="scientific">Channa striata</name>
    <name type="common">Snakehead murrel</name>
    <name type="synonym">Ophicephalus striatus</name>
    <dbReference type="NCBI Taxonomy" id="64152"/>
    <lineage>
        <taxon>Eukaryota</taxon>
        <taxon>Metazoa</taxon>
        <taxon>Chordata</taxon>
        <taxon>Craniata</taxon>
        <taxon>Vertebrata</taxon>
        <taxon>Euteleostomi</taxon>
        <taxon>Actinopterygii</taxon>
        <taxon>Neopterygii</taxon>
        <taxon>Teleostei</taxon>
        <taxon>Neoteleostei</taxon>
        <taxon>Acanthomorphata</taxon>
        <taxon>Anabantaria</taxon>
        <taxon>Anabantiformes</taxon>
        <taxon>Channoidei</taxon>
        <taxon>Channidae</taxon>
        <taxon>Channa</taxon>
    </lineage>
</organism>
<reference evidence="1" key="1">
    <citation type="submission" date="2023-07" db="EMBL/GenBank/DDBJ databases">
        <title>Chromosome-level Genome Assembly of Striped Snakehead (Channa striata).</title>
        <authorList>
            <person name="Liu H."/>
        </authorList>
    </citation>
    <scope>NUCLEOTIDE SEQUENCE</scope>
    <source>
        <strain evidence="1">Gz</strain>
        <tissue evidence="1">Muscle</tissue>
    </source>
</reference>
<evidence type="ECO:0000313" key="1">
    <source>
        <dbReference type="EMBL" id="KAK2818807.1"/>
    </source>
</evidence>
<dbReference type="AlphaFoldDB" id="A0AA88IQU1"/>
<proteinExistence type="predicted"/>
<name>A0AA88IQU1_CHASR</name>
<dbReference type="EMBL" id="JAUPFM010000020">
    <property type="protein sequence ID" value="KAK2818807.1"/>
    <property type="molecule type" value="Genomic_DNA"/>
</dbReference>